<feature type="region of interest" description="Disordered" evidence="1">
    <location>
        <begin position="231"/>
        <end position="325"/>
    </location>
</feature>
<evidence type="ECO:0000313" key="2">
    <source>
        <dbReference type="Proteomes" id="UP001515500"/>
    </source>
</evidence>
<dbReference type="GeneID" id="120274026"/>
<name>A0AB40CA45_DIOCR</name>
<feature type="compositionally biased region" description="Basic and acidic residues" evidence="1">
    <location>
        <begin position="1"/>
        <end position="10"/>
    </location>
</feature>
<keyword evidence="2" id="KW-1185">Reference proteome</keyword>
<feature type="compositionally biased region" description="Basic and acidic residues" evidence="1">
    <location>
        <begin position="273"/>
        <end position="283"/>
    </location>
</feature>
<dbReference type="RefSeq" id="XP_039136702.1">
    <property type="nucleotide sequence ID" value="XM_039280768.1"/>
</dbReference>
<gene>
    <name evidence="3" type="primary">LOC120274026</name>
</gene>
<reference evidence="3" key="1">
    <citation type="submission" date="2025-08" db="UniProtKB">
        <authorList>
            <consortium name="RefSeq"/>
        </authorList>
    </citation>
    <scope>IDENTIFICATION</scope>
</reference>
<sequence>MGEMGGEKRRSWQQGGHMRGRPGPTFRPPRSHPKQQQQQQHVPSEAWQPSVPLWEKKFCTSVCLVPWEKICETQRVLPMYARVAKWDDSAGEEAFHKAKTRYWAEINGLPCDIPLPDPDAYIDVIDYDSVIDPLLVEDLYKLPPSVDSEEDLTCGWDSFLFADRPVPATGWGDEEDQVPAINNKTEHYSTVPSYDGYHENVPFYSGQETNNEGYGNFADRQNSVNNAVNFDYGNRQHDRAGKDNTSAGGKDDSSGNGWNNSCGYSENQNNLPRRVDGKRRDGGGRFNSRHANSRYHARDNQGNNGWRASRGRGRTNYAYKQSTPDPERTDLLVWF</sequence>
<dbReference type="Proteomes" id="UP001515500">
    <property type="component" value="Chromosome 12"/>
</dbReference>
<dbReference type="PANTHER" id="PTHR34567">
    <property type="entry name" value="FK506-BINDING-LIKE PROTEIN"/>
    <property type="match status" value="1"/>
</dbReference>
<evidence type="ECO:0000256" key="1">
    <source>
        <dbReference type="SAM" id="MobiDB-lite"/>
    </source>
</evidence>
<dbReference type="AlphaFoldDB" id="A0AB40CA45"/>
<evidence type="ECO:0000313" key="3">
    <source>
        <dbReference type="RefSeq" id="XP_039136702.1"/>
    </source>
</evidence>
<proteinExistence type="predicted"/>
<accession>A0AB40CA45</accession>
<feature type="compositionally biased region" description="Polar residues" evidence="1">
    <location>
        <begin position="254"/>
        <end position="271"/>
    </location>
</feature>
<feature type="region of interest" description="Disordered" evidence="1">
    <location>
        <begin position="1"/>
        <end position="46"/>
    </location>
</feature>
<protein>
    <submittedName>
        <fullName evidence="3">Uncharacterized protein LOC120274026 isoform X1</fullName>
    </submittedName>
</protein>
<organism evidence="2 3">
    <name type="scientific">Dioscorea cayennensis subsp. rotundata</name>
    <name type="common">White Guinea yam</name>
    <name type="synonym">Dioscorea rotundata</name>
    <dbReference type="NCBI Taxonomy" id="55577"/>
    <lineage>
        <taxon>Eukaryota</taxon>
        <taxon>Viridiplantae</taxon>
        <taxon>Streptophyta</taxon>
        <taxon>Embryophyta</taxon>
        <taxon>Tracheophyta</taxon>
        <taxon>Spermatophyta</taxon>
        <taxon>Magnoliopsida</taxon>
        <taxon>Liliopsida</taxon>
        <taxon>Dioscoreales</taxon>
        <taxon>Dioscoreaceae</taxon>
        <taxon>Dioscorea</taxon>
    </lineage>
</organism>
<dbReference type="PANTHER" id="PTHR34567:SF3">
    <property type="entry name" value="FK506-BINDING-LIKE PROTEIN"/>
    <property type="match status" value="1"/>
</dbReference>